<evidence type="ECO:0000256" key="3">
    <source>
        <dbReference type="SAM" id="MobiDB-lite"/>
    </source>
</evidence>
<dbReference type="PANTHER" id="PTHR11474">
    <property type="entry name" value="TYROSINASE FAMILY MEMBER"/>
    <property type="match status" value="1"/>
</dbReference>
<dbReference type="GO" id="GO:0016491">
    <property type="term" value="F:oxidoreductase activity"/>
    <property type="evidence" value="ECO:0007669"/>
    <property type="project" value="InterPro"/>
</dbReference>
<sequence length="564" mass="61982">MKLSSAFIALAACVVGANAQACSSYVVRKELRSLTATEWSRTVRVVNLLQQSGWFAWYAYLHTANFEIIHGCEIFFPFHRRFLRDFESVGQQYDPQFFLPYWDEMRDYANPAASTILSANYIGTNGKGSDSCVQDGNVANWKMTYPNSHCLRRQYNNGSTISAWYSPEYMQSILSRSTAMSQLRPAIEYSIHGSVHLALGGDMVMDWSPNDFAFWLHHANIDRLWFVWQMQNPAQNFWNVAGVDANGKSLNLLSTIPYYGDQILSTMQPGYMNMCFYYDNSQTIARKRSLPNKRDEMKCIPRPAAAIPPLNDGVFDDVDALPIPSDTYIKDTIVASLPSDVLNKWFPTYTNGSGASQNSTTDYSNVPPAPINDADYSSSSVSDESSSQSASGASSEESDYSDVDDSIDSESSDFPIDGDYSAIVVPTDNGSGILNENQSTEGEYSQSYQMFDADENPDAYGIDGSGPKYPMPNPFPLTAQWVKMHHLSPDVIREHYSQATEFVTDLNSAGYQSPFAKGATDNTDGSASSDASSSADNASSSDDASVEDVAAPADAAANTDTVTA</sequence>
<gene>
    <name evidence="6" type="ORF">LPJ53_000181</name>
</gene>
<evidence type="ECO:0000256" key="1">
    <source>
        <dbReference type="ARBA" id="ARBA00022723"/>
    </source>
</evidence>
<feature type="domain" description="Tyrosinase copper-binding" evidence="5">
    <location>
        <begin position="70"/>
        <end position="87"/>
    </location>
</feature>
<dbReference type="AlphaFoldDB" id="A0A9W7Y8G3"/>
<organism evidence="6 7">
    <name type="scientific">Coemansia erecta</name>
    <dbReference type="NCBI Taxonomy" id="147472"/>
    <lineage>
        <taxon>Eukaryota</taxon>
        <taxon>Fungi</taxon>
        <taxon>Fungi incertae sedis</taxon>
        <taxon>Zoopagomycota</taxon>
        <taxon>Kickxellomycotina</taxon>
        <taxon>Kickxellomycetes</taxon>
        <taxon>Kickxellales</taxon>
        <taxon>Kickxellaceae</taxon>
        <taxon>Coemansia</taxon>
    </lineage>
</organism>
<dbReference type="InterPro" id="IPR050316">
    <property type="entry name" value="Tyrosinase/Hemocyanin"/>
</dbReference>
<feature type="region of interest" description="Disordered" evidence="3">
    <location>
        <begin position="512"/>
        <end position="564"/>
    </location>
</feature>
<dbReference type="GO" id="GO:0046872">
    <property type="term" value="F:metal ion binding"/>
    <property type="evidence" value="ECO:0007669"/>
    <property type="project" value="UniProtKB-KW"/>
</dbReference>
<dbReference type="EMBL" id="JANBOJ010000002">
    <property type="protein sequence ID" value="KAJ1725702.1"/>
    <property type="molecule type" value="Genomic_DNA"/>
</dbReference>
<dbReference type="Pfam" id="PF00264">
    <property type="entry name" value="Tyrosinase"/>
    <property type="match status" value="1"/>
</dbReference>
<keyword evidence="4" id="KW-0732">Signal</keyword>
<comment type="caution">
    <text evidence="6">The sequence shown here is derived from an EMBL/GenBank/DDBJ whole genome shotgun (WGS) entry which is preliminary data.</text>
</comment>
<protein>
    <recommendedName>
        <fullName evidence="5">Tyrosinase copper-binding domain-containing protein</fullName>
    </recommendedName>
</protein>
<evidence type="ECO:0000256" key="4">
    <source>
        <dbReference type="SAM" id="SignalP"/>
    </source>
</evidence>
<accession>A0A9W7Y8G3</accession>
<dbReference type="PROSITE" id="PS00497">
    <property type="entry name" value="TYROSINASE_1"/>
    <property type="match status" value="1"/>
</dbReference>
<feature type="compositionally biased region" description="Acidic residues" evidence="3">
    <location>
        <begin position="396"/>
        <end position="411"/>
    </location>
</feature>
<keyword evidence="2" id="KW-0186">Copper</keyword>
<feature type="region of interest" description="Disordered" evidence="3">
    <location>
        <begin position="353"/>
        <end position="419"/>
    </location>
</feature>
<dbReference type="PRINTS" id="PR00092">
    <property type="entry name" value="TYROSINASE"/>
</dbReference>
<evidence type="ECO:0000313" key="6">
    <source>
        <dbReference type="EMBL" id="KAJ1725702.1"/>
    </source>
</evidence>
<name>A0A9W7Y8G3_9FUNG</name>
<keyword evidence="1" id="KW-0479">Metal-binding</keyword>
<dbReference type="PANTHER" id="PTHR11474:SF126">
    <property type="entry name" value="TYROSINASE-LIKE PROTEIN TYR-1-RELATED"/>
    <property type="match status" value="1"/>
</dbReference>
<dbReference type="OrthoDB" id="6132182at2759"/>
<proteinExistence type="predicted"/>
<feature type="compositionally biased region" description="Low complexity" evidence="3">
    <location>
        <begin position="373"/>
        <end position="395"/>
    </location>
</feature>
<feature type="compositionally biased region" description="Polar residues" evidence="3">
    <location>
        <begin position="353"/>
        <end position="364"/>
    </location>
</feature>
<evidence type="ECO:0000313" key="7">
    <source>
        <dbReference type="Proteomes" id="UP001149813"/>
    </source>
</evidence>
<reference evidence="6" key="1">
    <citation type="submission" date="2022-07" db="EMBL/GenBank/DDBJ databases">
        <title>Phylogenomic reconstructions and comparative analyses of Kickxellomycotina fungi.</title>
        <authorList>
            <person name="Reynolds N.K."/>
            <person name="Stajich J.E."/>
            <person name="Barry K."/>
            <person name="Grigoriev I.V."/>
            <person name="Crous P."/>
            <person name="Smith M.E."/>
        </authorList>
    </citation>
    <scope>NUCLEOTIDE SEQUENCE</scope>
    <source>
        <strain evidence="6">NBRC 32514</strain>
    </source>
</reference>
<feature type="compositionally biased region" description="Low complexity" evidence="3">
    <location>
        <begin position="519"/>
        <end position="564"/>
    </location>
</feature>
<dbReference type="SUPFAM" id="SSF48056">
    <property type="entry name" value="Di-copper centre-containing domain"/>
    <property type="match status" value="1"/>
</dbReference>
<keyword evidence="7" id="KW-1185">Reference proteome</keyword>
<dbReference type="InterPro" id="IPR008922">
    <property type="entry name" value="Di-copper_centre_dom_sf"/>
</dbReference>
<dbReference type="Gene3D" id="1.10.1280.10">
    <property type="entry name" value="Di-copper center containing domain from catechol oxidase"/>
    <property type="match status" value="1"/>
</dbReference>
<dbReference type="InterPro" id="IPR002227">
    <property type="entry name" value="Tyrosinase_Cu-bd"/>
</dbReference>
<feature type="signal peptide" evidence="4">
    <location>
        <begin position="1"/>
        <end position="19"/>
    </location>
</feature>
<evidence type="ECO:0000259" key="5">
    <source>
        <dbReference type="PROSITE" id="PS00497"/>
    </source>
</evidence>
<dbReference type="Proteomes" id="UP001149813">
    <property type="component" value="Unassembled WGS sequence"/>
</dbReference>
<feature type="chain" id="PRO_5040945039" description="Tyrosinase copper-binding domain-containing protein" evidence="4">
    <location>
        <begin position="20"/>
        <end position="564"/>
    </location>
</feature>
<evidence type="ECO:0000256" key="2">
    <source>
        <dbReference type="ARBA" id="ARBA00023008"/>
    </source>
</evidence>